<feature type="compositionally biased region" description="Basic and acidic residues" evidence="11">
    <location>
        <begin position="119"/>
        <end position="132"/>
    </location>
</feature>
<evidence type="ECO:0000313" key="13">
    <source>
        <dbReference type="Proteomes" id="UP000561438"/>
    </source>
</evidence>
<evidence type="ECO:0000256" key="7">
    <source>
        <dbReference type="ARBA" id="ARBA00023065"/>
    </source>
</evidence>
<proteinExistence type="inferred from homology"/>
<evidence type="ECO:0000256" key="8">
    <source>
        <dbReference type="ARBA" id="ARBA00023136"/>
    </source>
</evidence>
<keyword evidence="5 10" id="KW-0812">Transmembrane</keyword>
<evidence type="ECO:0000256" key="5">
    <source>
        <dbReference type="ARBA" id="ARBA00022692"/>
    </source>
</evidence>
<keyword evidence="4 10" id="KW-1003">Cell membrane</keyword>
<comment type="similarity">
    <text evidence="2 10">Belongs to the MscL family.</text>
</comment>
<comment type="subcellular location">
    <subcellularLocation>
        <location evidence="10">Cell inner membrane</location>
        <topology evidence="10">Multi-pass membrane protein</topology>
    </subcellularLocation>
    <subcellularLocation>
        <location evidence="1">Cell membrane</location>
        <topology evidence="1">Multi-pass membrane protein</topology>
    </subcellularLocation>
</comment>
<dbReference type="PRINTS" id="PR01264">
    <property type="entry name" value="MECHCHANNEL"/>
</dbReference>
<evidence type="ECO:0000256" key="4">
    <source>
        <dbReference type="ARBA" id="ARBA00022475"/>
    </source>
</evidence>
<organism evidence="12 13">
    <name type="scientific">Qipengyuania atrilutea</name>
    <dbReference type="NCBI Taxonomy" id="2744473"/>
    <lineage>
        <taxon>Bacteria</taxon>
        <taxon>Pseudomonadati</taxon>
        <taxon>Pseudomonadota</taxon>
        <taxon>Alphaproteobacteria</taxon>
        <taxon>Sphingomonadales</taxon>
        <taxon>Erythrobacteraceae</taxon>
        <taxon>Qipengyuania</taxon>
    </lineage>
</organism>
<evidence type="ECO:0000256" key="2">
    <source>
        <dbReference type="ARBA" id="ARBA00007254"/>
    </source>
</evidence>
<keyword evidence="7 10" id="KW-0406">Ion transport</keyword>
<dbReference type="EMBL" id="JABWGV010000001">
    <property type="protein sequence ID" value="NVD43588.1"/>
    <property type="molecule type" value="Genomic_DNA"/>
</dbReference>
<protein>
    <recommendedName>
        <fullName evidence="10">Large-conductance mechanosensitive channel</fullName>
    </recommendedName>
</protein>
<accession>A0A850H0X6</accession>
<dbReference type="InterPro" id="IPR001185">
    <property type="entry name" value="MS_channel"/>
</dbReference>
<evidence type="ECO:0000256" key="10">
    <source>
        <dbReference type="HAMAP-Rule" id="MF_00115"/>
    </source>
</evidence>
<evidence type="ECO:0000256" key="3">
    <source>
        <dbReference type="ARBA" id="ARBA00022448"/>
    </source>
</evidence>
<name>A0A850H0X6_9SPHN</name>
<dbReference type="InterPro" id="IPR037673">
    <property type="entry name" value="MSC/AndL"/>
</dbReference>
<sequence length="163" mass="17717">MFKEFKKFIARGNVIDLAVGIVIGAAFTGIVTQVTEAILMPLIGWIFGDIDFSNWFILLGDIPEGYEGATDNYEQLKEAGVAMIGYGALLTALINFVIVAFALFIIVRSVNRVTEEMQRKQAETEDSSKSDEVPTDPQLDVLKKILAELRGGDAGRSGSDPAT</sequence>
<dbReference type="NCBIfam" id="TIGR00220">
    <property type="entry name" value="mscL"/>
    <property type="match status" value="1"/>
</dbReference>
<dbReference type="RefSeq" id="WP_176265910.1">
    <property type="nucleotide sequence ID" value="NZ_JABWGV010000001.1"/>
</dbReference>
<keyword evidence="8 10" id="KW-0472">Membrane</keyword>
<evidence type="ECO:0000313" key="12">
    <source>
        <dbReference type="EMBL" id="NVD43588.1"/>
    </source>
</evidence>
<dbReference type="GO" id="GO:0005886">
    <property type="term" value="C:plasma membrane"/>
    <property type="evidence" value="ECO:0007669"/>
    <property type="project" value="UniProtKB-SubCell"/>
</dbReference>
<dbReference type="Gene3D" id="1.10.1200.120">
    <property type="entry name" value="Large-conductance mechanosensitive channel, MscL, domain 1"/>
    <property type="match status" value="1"/>
</dbReference>
<dbReference type="Proteomes" id="UP000561438">
    <property type="component" value="Unassembled WGS sequence"/>
</dbReference>
<reference evidence="12 13" key="1">
    <citation type="submission" date="2020-06" db="EMBL/GenBank/DDBJ databases">
        <title>Altererythrobacter sp. HHU K3-1.</title>
        <authorList>
            <person name="Zhang D."/>
            <person name="Xue H."/>
        </authorList>
    </citation>
    <scope>NUCLEOTIDE SEQUENCE [LARGE SCALE GENOMIC DNA]</scope>
    <source>
        <strain evidence="12 13">HHU K3-1</strain>
    </source>
</reference>
<gene>
    <name evidence="10 12" type="primary">mscL</name>
    <name evidence="12" type="ORF">HUV48_00970</name>
</gene>
<evidence type="ECO:0000256" key="1">
    <source>
        <dbReference type="ARBA" id="ARBA00004651"/>
    </source>
</evidence>
<dbReference type="InterPro" id="IPR036019">
    <property type="entry name" value="MscL_channel"/>
</dbReference>
<dbReference type="GO" id="GO:0008381">
    <property type="term" value="F:mechanosensitive monoatomic ion channel activity"/>
    <property type="evidence" value="ECO:0007669"/>
    <property type="project" value="UniProtKB-UniRule"/>
</dbReference>
<dbReference type="Pfam" id="PF01741">
    <property type="entry name" value="MscL"/>
    <property type="match status" value="1"/>
</dbReference>
<keyword evidence="10" id="KW-0997">Cell inner membrane</keyword>
<dbReference type="PANTHER" id="PTHR30266:SF2">
    <property type="entry name" value="LARGE-CONDUCTANCE MECHANOSENSITIVE CHANNEL"/>
    <property type="match status" value="1"/>
</dbReference>
<dbReference type="HAMAP" id="MF_00115">
    <property type="entry name" value="MscL"/>
    <property type="match status" value="1"/>
</dbReference>
<comment type="function">
    <text evidence="10">Channel that opens in response to stretch forces in the membrane lipid bilayer. May participate in the regulation of osmotic pressure changes within the cell.</text>
</comment>
<comment type="caution">
    <text evidence="12">The sequence shown here is derived from an EMBL/GenBank/DDBJ whole genome shotgun (WGS) entry which is preliminary data.</text>
</comment>
<keyword evidence="6 10" id="KW-1133">Transmembrane helix</keyword>
<evidence type="ECO:0000256" key="11">
    <source>
        <dbReference type="SAM" id="MobiDB-lite"/>
    </source>
</evidence>
<dbReference type="PANTHER" id="PTHR30266">
    <property type="entry name" value="MECHANOSENSITIVE CHANNEL MSCL"/>
    <property type="match status" value="1"/>
</dbReference>
<evidence type="ECO:0000256" key="9">
    <source>
        <dbReference type="ARBA" id="ARBA00023303"/>
    </source>
</evidence>
<dbReference type="AlphaFoldDB" id="A0A850H0X6"/>
<keyword evidence="9 10" id="KW-0407">Ion channel</keyword>
<keyword evidence="13" id="KW-1185">Reference proteome</keyword>
<dbReference type="SUPFAM" id="SSF81330">
    <property type="entry name" value="Gated mechanosensitive channel"/>
    <property type="match status" value="1"/>
</dbReference>
<feature type="transmembrane region" description="Helical" evidence="10">
    <location>
        <begin position="83"/>
        <end position="107"/>
    </location>
</feature>
<dbReference type="InterPro" id="IPR019823">
    <property type="entry name" value="Mechanosensitive_channel_CS"/>
</dbReference>
<dbReference type="PROSITE" id="PS01327">
    <property type="entry name" value="MSCL"/>
    <property type="match status" value="1"/>
</dbReference>
<evidence type="ECO:0000256" key="6">
    <source>
        <dbReference type="ARBA" id="ARBA00022989"/>
    </source>
</evidence>
<feature type="transmembrane region" description="Helical" evidence="10">
    <location>
        <begin position="12"/>
        <end position="32"/>
    </location>
</feature>
<feature type="region of interest" description="Disordered" evidence="11">
    <location>
        <begin position="119"/>
        <end position="138"/>
    </location>
</feature>
<comment type="subunit">
    <text evidence="10">Homopentamer.</text>
</comment>
<keyword evidence="3 10" id="KW-0813">Transport</keyword>